<name>A0ABR1T2R4_9PEZI</name>
<protein>
    <submittedName>
        <fullName evidence="1">Uncharacterized protein</fullName>
    </submittedName>
</protein>
<organism evidence="1 2">
    <name type="scientific">Apiospora phragmitis</name>
    <dbReference type="NCBI Taxonomy" id="2905665"/>
    <lineage>
        <taxon>Eukaryota</taxon>
        <taxon>Fungi</taxon>
        <taxon>Dikarya</taxon>
        <taxon>Ascomycota</taxon>
        <taxon>Pezizomycotina</taxon>
        <taxon>Sordariomycetes</taxon>
        <taxon>Xylariomycetidae</taxon>
        <taxon>Amphisphaeriales</taxon>
        <taxon>Apiosporaceae</taxon>
        <taxon>Apiospora</taxon>
    </lineage>
</organism>
<dbReference type="RefSeq" id="XP_066708422.1">
    <property type="nucleotide sequence ID" value="XM_066865293.1"/>
</dbReference>
<accession>A0ABR1T2R4</accession>
<gene>
    <name evidence="1" type="ORF">PG994_013884</name>
</gene>
<proteinExistence type="predicted"/>
<evidence type="ECO:0000313" key="2">
    <source>
        <dbReference type="Proteomes" id="UP001480595"/>
    </source>
</evidence>
<keyword evidence="2" id="KW-1185">Reference proteome</keyword>
<dbReference type="Proteomes" id="UP001480595">
    <property type="component" value="Unassembled WGS sequence"/>
</dbReference>
<comment type="caution">
    <text evidence="1">The sequence shown here is derived from an EMBL/GenBank/DDBJ whole genome shotgun (WGS) entry which is preliminary data.</text>
</comment>
<sequence length="170" mass="18639">MEEALFDPDDLPLGTSVAIVLRFDFLDAIDQFRKTLPADYIRDSWLKILQKQCSVLYSQFSNGHGGNASDLVSLLYLQVLFLKGLYRSVCGDAAETCGWEKMPQMLSPYLNGLGDISQPPSGLFSSAMKATTEGDLLAYIAHGTENSDRMGPSSITTACIVANRHAPERQ</sequence>
<reference evidence="1 2" key="1">
    <citation type="submission" date="2023-01" db="EMBL/GenBank/DDBJ databases">
        <title>Analysis of 21 Apiospora genomes using comparative genomics revels a genus with tremendous synthesis potential of carbohydrate active enzymes and secondary metabolites.</title>
        <authorList>
            <person name="Sorensen T."/>
        </authorList>
    </citation>
    <scope>NUCLEOTIDE SEQUENCE [LARGE SCALE GENOMIC DNA]</scope>
    <source>
        <strain evidence="1 2">CBS 135458</strain>
    </source>
</reference>
<evidence type="ECO:0000313" key="1">
    <source>
        <dbReference type="EMBL" id="KAK8040877.1"/>
    </source>
</evidence>
<dbReference type="EMBL" id="JAQQWL010000015">
    <property type="protein sequence ID" value="KAK8040877.1"/>
    <property type="molecule type" value="Genomic_DNA"/>
</dbReference>
<dbReference type="GeneID" id="92098356"/>